<dbReference type="InterPro" id="IPR035897">
    <property type="entry name" value="Toll_tir_struct_dom_sf"/>
</dbReference>
<gene>
    <name evidence="2" type="ORF">PUV54_15105</name>
</gene>
<proteinExistence type="predicted"/>
<evidence type="ECO:0000259" key="1">
    <source>
        <dbReference type="Pfam" id="PF13676"/>
    </source>
</evidence>
<dbReference type="GO" id="GO:0007165">
    <property type="term" value="P:signal transduction"/>
    <property type="evidence" value="ECO:0007669"/>
    <property type="project" value="InterPro"/>
</dbReference>
<dbReference type="AlphaFoldDB" id="A0AAE9ZBS0"/>
<keyword evidence="3" id="KW-1185">Reference proteome</keyword>
<evidence type="ECO:0000313" key="2">
    <source>
        <dbReference type="EMBL" id="WDI31276.1"/>
    </source>
</evidence>
<dbReference type="Proteomes" id="UP001214043">
    <property type="component" value="Chromosome"/>
</dbReference>
<feature type="domain" description="TIR" evidence="1">
    <location>
        <begin position="213"/>
        <end position="333"/>
    </location>
</feature>
<dbReference type="Pfam" id="PF13676">
    <property type="entry name" value="TIR_2"/>
    <property type="match status" value="1"/>
</dbReference>
<dbReference type="RefSeq" id="WP_274493129.1">
    <property type="nucleotide sequence ID" value="NZ_CP118166.1"/>
</dbReference>
<sequence>MRIAIGIDNTIPLHIPSFMQFFHTHSKFITLHEIGSKFRFESDEVSYNDEISKFSQPLRDELKSMDMAIFATAIPYENNYFFEGIDDIYILSLSGWSYLTGLPMSNGVAYLICQIIIKYQMQIGGNHDNTTGCINDFFWDKTGIDIGMRTAFVCDRCKTASAENEYLESQEFKEITSILNSISSACRRDVDILSDPETKKIEQNTLKESPATFLCHNNQDKAQVRTLNEALKNVGIRTWLDEEQIGPGDIWQKVLEDTISGIGSCLIIVGNSGLGPWQDIERRAFISEFANRNCKIIPVIIGNPERPPELPLFLKQFQWADLRNPDGRQLAKLISALQV</sequence>
<reference evidence="2" key="1">
    <citation type="submission" date="2023-02" db="EMBL/GenBank/DDBJ databases">
        <title>Genome sequence of Hyphococcus flavus.</title>
        <authorList>
            <person name="Rong J.-C."/>
            <person name="Zhao Q."/>
            <person name="Yi M."/>
            <person name="Wu J.-Y."/>
        </authorList>
    </citation>
    <scope>NUCLEOTIDE SEQUENCE</scope>
    <source>
        <strain evidence="2">MCCC 1K03223</strain>
    </source>
</reference>
<protein>
    <submittedName>
        <fullName evidence="2">Toll/interleukin-1 receptor domain-containing protein</fullName>
    </submittedName>
</protein>
<organism evidence="2 3">
    <name type="scientific">Hyphococcus flavus</name>
    <dbReference type="NCBI Taxonomy" id="1866326"/>
    <lineage>
        <taxon>Bacteria</taxon>
        <taxon>Pseudomonadati</taxon>
        <taxon>Pseudomonadota</taxon>
        <taxon>Alphaproteobacteria</taxon>
        <taxon>Parvularculales</taxon>
        <taxon>Parvularculaceae</taxon>
        <taxon>Hyphococcus</taxon>
    </lineage>
</organism>
<accession>A0AAE9ZBS0</accession>
<evidence type="ECO:0000313" key="3">
    <source>
        <dbReference type="Proteomes" id="UP001214043"/>
    </source>
</evidence>
<dbReference type="InterPro" id="IPR000157">
    <property type="entry name" value="TIR_dom"/>
</dbReference>
<dbReference type="Gene3D" id="3.40.50.10140">
    <property type="entry name" value="Toll/interleukin-1 receptor homology (TIR) domain"/>
    <property type="match status" value="1"/>
</dbReference>
<keyword evidence="2" id="KW-0675">Receptor</keyword>
<dbReference type="EMBL" id="CP118166">
    <property type="protein sequence ID" value="WDI31276.1"/>
    <property type="molecule type" value="Genomic_DNA"/>
</dbReference>
<name>A0AAE9ZBS0_9PROT</name>
<dbReference type="KEGG" id="hfl:PUV54_15105"/>
<dbReference type="SUPFAM" id="SSF52200">
    <property type="entry name" value="Toll/Interleukin receptor TIR domain"/>
    <property type="match status" value="1"/>
</dbReference>